<dbReference type="AlphaFoldDB" id="A0A518GB01"/>
<evidence type="ECO:0000313" key="2">
    <source>
        <dbReference type="Proteomes" id="UP000318017"/>
    </source>
</evidence>
<name>A0A518GB01_9BACT</name>
<reference evidence="1 2" key="1">
    <citation type="submission" date="2019-02" db="EMBL/GenBank/DDBJ databases">
        <title>Deep-cultivation of Planctomycetes and their phenomic and genomic characterization uncovers novel biology.</title>
        <authorList>
            <person name="Wiegand S."/>
            <person name="Jogler M."/>
            <person name="Boedeker C."/>
            <person name="Pinto D."/>
            <person name="Vollmers J."/>
            <person name="Rivas-Marin E."/>
            <person name="Kohn T."/>
            <person name="Peeters S.H."/>
            <person name="Heuer A."/>
            <person name="Rast P."/>
            <person name="Oberbeckmann S."/>
            <person name="Bunk B."/>
            <person name="Jeske O."/>
            <person name="Meyerdierks A."/>
            <person name="Storesund J.E."/>
            <person name="Kallscheuer N."/>
            <person name="Luecker S."/>
            <person name="Lage O.M."/>
            <person name="Pohl T."/>
            <person name="Merkel B.J."/>
            <person name="Hornburger P."/>
            <person name="Mueller R.-W."/>
            <person name="Bruemmer F."/>
            <person name="Labrenz M."/>
            <person name="Spormann A.M."/>
            <person name="Op den Camp H."/>
            <person name="Overmann J."/>
            <person name="Amann R."/>
            <person name="Jetten M.S.M."/>
            <person name="Mascher T."/>
            <person name="Medema M.H."/>
            <person name="Devos D.P."/>
            <person name="Kaster A.-K."/>
            <person name="Ovreas L."/>
            <person name="Rohde M."/>
            <person name="Galperin M.Y."/>
            <person name="Jogler C."/>
        </authorList>
    </citation>
    <scope>NUCLEOTIDE SEQUENCE [LARGE SCALE GENOMIC DNA]</scope>
    <source>
        <strain evidence="1 2">Q31a</strain>
    </source>
</reference>
<evidence type="ECO:0000313" key="1">
    <source>
        <dbReference type="EMBL" id="QDV25743.1"/>
    </source>
</evidence>
<gene>
    <name evidence="1" type="ORF">Q31a_40700</name>
</gene>
<dbReference type="Proteomes" id="UP000318017">
    <property type="component" value="Chromosome"/>
</dbReference>
<proteinExistence type="predicted"/>
<keyword evidence="2" id="KW-1185">Reference proteome</keyword>
<dbReference type="EMBL" id="CP036298">
    <property type="protein sequence ID" value="QDV25743.1"/>
    <property type="molecule type" value="Genomic_DNA"/>
</dbReference>
<protein>
    <submittedName>
        <fullName evidence="1">Uncharacterized protein</fullName>
    </submittedName>
</protein>
<organism evidence="1 2">
    <name type="scientific">Aureliella helgolandensis</name>
    <dbReference type="NCBI Taxonomy" id="2527968"/>
    <lineage>
        <taxon>Bacteria</taxon>
        <taxon>Pseudomonadati</taxon>
        <taxon>Planctomycetota</taxon>
        <taxon>Planctomycetia</taxon>
        <taxon>Pirellulales</taxon>
        <taxon>Pirellulaceae</taxon>
        <taxon>Aureliella</taxon>
    </lineage>
</organism>
<sequence length="84" mass="9854">MEHPSRYLEMEDRKKGPPSFGRLAEDWRLATRKSLAERCLLGCKSHYACRRNITMLHLGRLMWTLPSVCVLGWWKAFPSRYSLG</sequence>
<dbReference type="KEGG" id="ahel:Q31a_40700"/>
<accession>A0A518GB01</accession>